<dbReference type="RefSeq" id="WP_307855699.1">
    <property type="nucleotide sequence ID" value="NZ_JAGINW010000001.1"/>
</dbReference>
<keyword evidence="3" id="KW-0804">Transcription</keyword>
<keyword evidence="1" id="KW-0805">Transcription regulation</keyword>
<dbReference type="Pfam" id="PF00196">
    <property type="entry name" value="GerE"/>
    <property type="match status" value="1"/>
</dbReference>
<dbReference type="SMART" id="SM00421">
    <property type="entry name" value="HTH_LUXR"/>
    <property type="match status" value="1"/>
</dbReference>
<name>A0ABS4U310_9PSEU</name>
<gene>
    <name evidence="5" type="ORF">JOF56_010960</name>
</gene>
<evidence type="ECO:0000259" key="4">
    <source>
        <dbReference type="PROSITE" id="PS50043"/>
    </source>
</evidence>
<protein>
    <submittedName>
        <fullName evidence="5">DNA-binding NarL/FixJ family response regulator</fullName>
    </submittedName>
</protein>
<dbReference type="Proteomes" id="UP001519332">
    <property type="component" value="Unassembled WGS sequence"/>
</dbReference>
<dbReference type="SUPFAM" id="SSF46894">
    <property type="entry name" value="C-terminal effector domain of the bipartite response regulators"/>
    <property type="match status" value="1"/>
</dbReference>
<dbReference type="Gene3D" id="3.40.50.2300">
    <property type="match status" value="1"/>
</dbReference>
<sequence>MTDVKVLVRAVDPLVSTAVSSHLDSRPDVEVAVGSDSPVDVVVLITERMTAEVISTLRRGKAFLDAAVVLIIDEISRTDLLTAVECGVVAVLPREAATCERIEDAVTTAATGGGMLPTNILGHLLKHIEHIQRDVLLPHGLHTSGLIPREIDVLRLLSEGLTTAEIATRLCFSERAVKRIISDLTSRLGLRNRPHAVAYALRKGVI</sequence>
<dbReference type="InterPro" id="IPR016032">
    <property type="entry name" value="Sig_transdc_resp-reg_C-effctor"/>
</dbReference>
<keyword evidence="6" id="KW-1185">Reference proteome</keyword>
<evidence type="ECO:0000256" key="2">
    <source>
        <dbReference type="ARBA" id="ARBA00023125"/>
    </source>
</evidence>
<dbReference type="PROSITE" id="PS50043">
    <property type="entry name" value="HTH_LUXR_2"/>
    <property type="match status" value="1"/>
</dbReference>
<accession>A0ABS4U310</accession>
<dbReference type="InterPro" id="IPR039420">
    <property type="entry name" value="WalR-like"/>
</dbReference>
<evidence type="ECO:0000313" key="5">
    <source>
        <dbReference type="EMBL" id="MBP2330575.1"/>
    </source>
</evidence>
<evidence type="ECO:0000256" key="1">
    <source>
        <dbReference type="ARBA" id="ARBA00023015"/>
    </source>
</evidence>
<dbReference type="GO" id="GO:0003677">
    <property type="term" value="F:DNA binding"/>
    <property type="evidence" value="ECO:0007669"/>
    <property type="project" value="UniProtKB-KW"/>
</dbReference>
<proteinExistence type="predicted"/>
<evidence type="ECO:0000256" key="3">
    <source>
        <dbReference type="ARBA" id="ARBA00023163"/>
    </source>
</evidence>
<reference evidence="5 6" key="1">
    <citation type="submission" date="2021-03" db="EMBL/GenBank/DDBJ databases">
        <title>Sequencing the genomes of 1000 actinobacteria strains.</title>
        <authorList>
            <person name="Klenk H.-P."/>
        </authorList>
    </citation>
    <scope>NUCLEOTIDE SEQUENCE [LARGE SCALE GENOMIC DNA]</scope>
    <source>
        <strain evidence="5 6">DSM 46670</strain>
    </source>
</reference>
<evidence type="ECO:0000313" key="6">
    <source>
        <dbReference type="Proteomes" id="UP001519332"/>
    </source>
</evidence>
<comment type="caution">
    <text evidence="5">The sequence shown here is derived from an EMBL/GenBank/DDBJ whole genome shotgun (WGS) entry which is preliminary data.</text>
</comment>
<dbReference type="CDD" id="cd06170">
    <property type="entry name" value="LuxR_C_like"/>
    <property type="match status" value="1"/>
</dbReference>
<dbReference type="PRINTS" id="PR00038">
    <property type="entry name" value="HTHLUXR"/>
</dbReference>
<feature type="domain" description="HTH luxR-type" evidence="4">
    <location>
        <begin position="139"/>
        <end position="204"/>
    </location>
</feature>
<dbReference type="InterPro" id="IPR000792">
    <property type="entry name" value="Tscrpt_reg_LuxR_C"/>
</dbReference>
<organism evidence="5 6">
    <name type="scientific">Kibdelosporangium banguiense</name>
    <dbReference type="NCBI Taxonomy" id="1365924"/>
    <lineage>
        <taxon>Bacteria</taxon>
        <taxon>Bacillati</taxon>
        <taxon>Actinomycetota</taxon>
        <taxon>Actinomycetes</taxon>
        <taxon>Pseudonocardiales</taxon>
        <taxon>Pseudonocardiaceae</taxon>
        <taxon>Kibdelosporangium</taxon>
    </lineage>
</organism>
<dbReference type="EMBL" id="JAGINW010000001">
    <property type="protein sequence ID" value="MBP2330575.1"/>
    <property type="molecule type" value="Genomic_DNA"/>
</dbReference>
<keyword evidence="2 5" id="KW-0238">DNA-binding</keyword>
<dbReference type="PANTHER" id="PTHR43214:SF24">
    <property type="entry name" value="TRANSCRIPTIONAL REGULATORY PROTEIN NARL-RELATED"/>
    <property type="match status" value="1"/>
</dbReference>
<dbReference type="PANTHER" id="PTHR43214">
    <property type="entry name" value="TWO-COMPONENT RESPONSE REGULATOR"/>
    <property type="match status" value="1"/>
</dbReference>